<accession>A0A1F2PAS6</accession>
<comment type="similarity">
    <text evidence="1 2">Belongs to the UPF0179 family.</text>
</comment>
<dbReference type="STRING" id="1838285.SCAL_000662"/>
<dbReference type="PANTHER" id="PTHR40699:SF1">
    <property type="entry name" value="UPF0179 PROTEIN MJ1627"/>
    <property type="match status" value="1"/>
</dbReference>
<evidence type="ECO:0000256" key="2">
    <source>
        <dbReference type="HAMAP-Rule" id="MF_00498"/>
    </source>
</evidence>
<dbReference type="HAMAP" id="MF_00498">
    <property type="entry name" value="UPF0179"/>
    <property type="match status" value="1"/>
</dbReference>
<organism evidence="3 4">
    <name type="scientific">Candidatus Syntropharchaeum caldarium</name>
    <dbReference type="NCBI Taxonomy" id="1838285"/>
    <lineage>
        <taxon>Archaea</taxon>
        <taxon>Methanobacteriati</taxon>
        <taxon>Methanobacteriota</taxon>
        <taxon>Stenosarchaea group</taxon>
        <taxon>Methanomicrobia</taxon>
        <taxon>Methanosarcinales</taxon>
        <taxon>ANME-2 cluster</taxon>
        <taxon>Candidatus Syntropharchaeum</taxon>
    </lineage>
</organism>
<protein>
    <recommendedName>
        <fullName evidence="2">UPF0179 protein SCAL_000662</fullName>
    </recommendedName>
</protein>
<dbReference type="Pfam" id="PF03684">
    <property type="entry name" value="UPF0179"/>
    <property type="match status" value="1"/>
</dbReference>
<evidence type="ECO:0000313" key="4">
    <source>
        <dbReference type="Proteomes" id="UP000186940"/>
    </source>
</evidence>
<evidence type="ECO:0000256" key="1">
    <source>
        <dbReference type="ARBA" id="ARBA00010824"/>
    </source>
</evidence>
<evidence type="ECO:0000313" key="3">
    <source>
        <dbReference type="EMBL" id="OFV68022.1"/>
    </source>
</evidence>
<sequence length="179" mass="20330">MATEIDESERSDLDIWERFKEDDEAETDVSEADIIVTLIGMKLAREGIEFVFNATPDECVNCRMRSSCTNLDEGRRYRIVKVRSGTGHDCPIHDGGVIAVEVVEPTIRAAIDSKNCFDRSKIVFNPKNCRFVDCRFREFCFPPGLIIGDKYTILNVLGDLQDSCMDERSLKVVELKRAL</sequence>
<name>A0A1F2PAS6_9EURY</name>
<dbReference type="Proteomes" id="UP000186940">
    <property type="component" value="Unassembled WGS sequence"/>
</dbReference>
<keyword evidence="4" id="KW-1185">Reference proteome</keyword>
<dbReference type="AlphaFoldDB" id="A0A1F2PAS6"/>
<dbReference type="PANTHER" id="PTHR40699">
    <property type="entry name" value="UPF0179 PROTEIN MJ1627"/>
    <property type="match status" value="1"/>
</dbReference>
<gene>
    <name evidence="3" type="ORF">SCAL_000662</name>
</gene>
<comment type="caution">
    <text evidence="3">The sequence shown here is derived from an EMBL/GenBank/DDBJ whole genome shotgun (WGS) entry which is preliminary data.</text>
</comment>
<dbReference type="EMBL" id="LYOS01000002">
    <property type="protein sequence ID" value="OFV68022.1"/>
    <property type="molecule type" value="Genomic_DNA"/>
</dbReference>
<proteinExistence type="inferred from homology"/>
<dbReference type="InterPro" id="IPR005369">
    <property type="entry name" value="UPF0179"/>
</dbReference>
<reference evidence="3" key="1">
    <citation type="submission" date="2016-05" db="EMBL/GenBank/DDBJ databases">
        <title>Microbial consortia oxidize butane by reversing methanogenesis.</title>
        <authorList>
            <person name="Laso-Perez R."/>
            <person name="Richter M."/>
            <person name="Wegener G."/>
            <person name="Musat F."/>
        </authorList>
    </citation>
    <scope>NUCLEOTIDE SEQUENCE [LARGE SCALE GENOMIC DNA]</scope>
    <source>
        <strain evidence="3">BOX2</strain>
    </source>
</reference>